<evidence type="ECO:0000259" key="3">
    <source>
        <dbReference type="PROSITE" id="PS50158"/>
    </source>
</evidence>
<dbReference type="GO" id="GO:0003676">
    <property type="term" value="F:nucleic acid binding"/>
    <property type="evidence" value="ECO:0007669"/>
    <property type="project" value="InterPro"/>
</dbReference>
<feature type="domain" description="CCHC-type" evidence="3">
    <location>
        <begin position="502"/>
        <end position="516"/>
    </location>
</feature>
<accession>A0A915Z3T7</accession>
<dbReference type="GO" id="GO:0008270">
    <property type="term" value="F:zinc ion binding"/>
    <property type="evidence" value="ECO:0007669"/>
    <property type="project" value="UniProtKB-KW"/>
</dbReference>
<feature type="compositionally biased region" description="Acidic residues" evidence="2">
    <location>
        <begin position="446"/>
        <end position="455"/>
    </location>
</feature>
<dbReference type="PROSITE" id="PS50158">
    <property type="entry name" value="ZF_CCHC"/>
    <property type="match status" value="1"/>
</dbReference>
<dbReference type="InterPro" id="IPR001878">
    <property type="entry name" value="Znf_CCHC"/>
</dbReference>
<sequence>MAPLQIELWYRYSDIVIQDVTCKTNRYDMALSLFVILDENRNIRLVAQVLLIDETKESHEWAFKQINLATNNIHLQVMMTDADLAVHAAIRSTFHTTYPMHCTFHINQNLIKKLQKLLGKRFYEFSTQFYATCNTLHKPIFESKWQTLINQYPEAKQYLTNTLYNTKEAWAHPWTCRKFTAGLHASSPVESINAWIKNYIFNSNISLCELAEVIDKRQISEDKKHQLILWKAAIPCISTQISIPSFMFTSIDKKLEEYLPPAILDLQRNEIRQCVFYSALQVNQEVISEFEEYQLPTNQHLEDIPDARQITASCMISDVNKNQIMSMWTVAVENKLDASKEPFLVASKFESDTPPIIPQHNVPFLTVIHQISQNSITLHERLTDIQLYGKITGLTHKATIKALKKKDMRIISILEDYLKDEKQNENVGGDSELDDDNELDGKKLDDELDDEFDDDKENHENHSFILNNPNKQTKSKGRLKGTKRIKASHEKNSSLVISKQYKCSQCGSMGHNKRNCSRK</sequence>
<feature type="region of interest" description="Disordered" evidence="2">
    <location>
        <begin position="424"/>
        <end position="492"/>
    </location>
</feature>
<dbReference type="PANTHER" id="PTHR47718">
    <property type="entry name" value="OS01G0519700 PROTEIN"/>
    <property type="match status" value="1"/>
</dbReference>
<dbReference type="OrthoDB" id="2431635at2759"/>
<evidence type="ECO:0000313" key="4">
    <source>
        <dbReference type="EMBL" id="CAB5360454.1"/>
    </source>
</evidence>
<evidence type="ECO:0000313" key="5">
    <source>
        <dbReference type="Proteomes" id="UP000684084"/>
    </source>
</evidence>
<keyword evidence="1" id="KW-0863">Zinc-finger</keyword>
<reference evidence="4" key="1">
    <citation type="submission" date="2020-05" db="EMBL/GenBank/DDBJ databases">
        <authorList>
            <person name="Rincon C."/>
            <person name="Sanders R I."/>
            <person name="Robbins C."/>
            <person name="Chaturvedi A."/>
        </authorList>
    </citation>
    <scope>NUCLEOTIDE SEQUENCE</scope>
    <source>
        <strain evidence="4">CHB12</strain>
    </source>
</reference>
<keyword evidence="1" id="KW-0479">Metal-binding</keyword>
<name>A0A915Z3T7_9GLOM</name>
<protein>
    <recommendedName>
        <fullName evidence="3">CCHC-type domain-containing protein</fullName>
    </recommendedName>
</protein>
<dbReference type="VEuPathDB" id="FungiDB:RhiirFUN_019840"/>
<dbReference type="AlphaFoldDB" id="A0A915Z3T7"/>
<evidence type="ECO:0000256" key="2">
    <source>
        <dbReference type="SAM" id="MobiDB-lite"/>
    </source>
</evidence>
<organism evidence="4 5">
    <name type="scientific">Rhizophagus irregularis</name>
    <dbReference type="NCBI Taxonomy" id="588596"/>
    <lineage>
        <taxon>Eukaryota</taxon>
        <taxon>Fungi</taxon>
        <taxon>Fungi incertae sedis</taxon>
        <taxon>Mucoromycota</taxon>
        <taxon>Glomeromycotina</taxon>
        <taxon>Glomeromycetes</taxon>
        <taxon>Glomerales</taxon>
        <taxon>Glomeraceae</taxon>
        <taxon>Rhizophagus</taxon>
    </lineage>
</organism>
<comment type="caution">
    <text evidence="4">The sequence shown here is derived from an EMBL/GenBank/DDBJ whole genome shotgun (WGS) entry which is preliminary data.</text>
</comment>
<keyword evidence="1" id="KW-0862">Zinc</keyword>
<dbReference type="EMBL" id="CAGKOT010000015">
    <property type="protein sequence ID" value="CAB5360454.1"/>
    <property type="molecule type" value="Genomic_DNA"/>
</dbReference>
<proteinExistence type="predicted"/>
<dbReference type="PANTHER" id="PTHR47718:SF7">
    <property type="entry name" value="PROTEIN FAR1-RELATED SEQUENCE"/>
    <property type="match status" value="1"/>
</dbReference>
<feature type="compositionally biased region" description="Basic residues" evidence="2">
    <location>
        <begin position="473"/>
        <end position="486"/>
    </location>
</feature>
<dbReference type="InterPro" id="IPR018289">
    <property type="entry name" value="MULE_transposase_dom"/>
</dbReference>
<evidence type="ECO:0000256" key="1">
    <source>
        <dbReference type="PROSITE-ProRule" id="PRU00047"/>
    </source>
</evidence>
<dbReference type="Proteomes" id="UP000684084">
    <property type="component" value="Unassembled WGS sequence"/>
</dbReference>
<dbReference type="Pfam" id="PF10551">
    <property type="entry name" value="MULE"/>
    <property type="match status" value="1"/>
</dbReference>
<gene>
    <name evidence="4" type="ORF">CHRIB12_LOCUS8196</name>
</gene>